<evidence type="ECO:0000256" key="7">
    <source>
        <dbReference type="ARBA" id="ARBA00047899"/>
    </source>
</evidence>
<keyword evidence="2" id="KW-0723">Serine/threonine-protein kinase</keyword>
<evidence type="ECO:0000256" key="4">
    <source>
        <dbReference type="ARBA" id="ARBA00022741"/>
    </source>
</evidence>
<reference evidence="11 12" key="1">
    <citation type="submission" date="2017-10" db="EMBL/GenBank/DDBJ databases">
        <title>Sequencing the genomes of 1000 actinobacteria strains.</title>
        <authorList>
            <person name="Klenk H.-P."/>
        </authorList>
    </citation>
    <scope>NUCLEOTIDE SEQUENCE [LARGE SCALE GENOMIC DNA]</scope>
    <source>
        <strain evidence="11 12">DSM 20688</strain>
    </source>
</reference>
<dbReference type="AlphaFoldDB" id="A0A2A9DNM0"/>
<gene>
    <name evidence="11" type="ORF">ATK06_1038</name>
</gene>
<dbReference type="SUPFAM" id="SSF56112">
    <property type="entry name" value="Protein kinase-like (PK-like)"/>
    <property type="match status" value="1"/>
</dbReference>
<dbReference type="Gene3D" id="3.30.200.20">
    <property type="entry name" value="Phosphorylase Kinase, domain 1"/>
    <property type="match status" value="1"/>
</dbReference>
<dbReference type="GO" id="GO:0004674">
    <property type="term" value="F:protein serine/threonine kinase activity"/>
    <property type="evidence" value="ECO:0007669"/>
    <property type="project" value="UniProtKB-KW"/>
</dbReference>
<comment type="catalytic activity">
    <reaction evidence="7">
        <text>L-threonyl-[protein] + ATP = O-phospho-L-threonyl-[protein] + ADP + H(+)</text>
        <dbReference type="Rhea" id="RHEA:46608"/>
        <dbReference type="Rhea" id="RHEA-COMP:11060"/>
        <dbReference type="Rhea" id="RHEA-COMP:11605"/>
        <dbReference type="ChEBI" id="CHEBI:15378"/>
        <dbReference type="ChEBI" id="CHEBI:30013"/>
        <dbReference type="ChEBI" id="CHEBI:30616"/>
        <dbReference type="ChEBI" id="CHEBI:61977"/>
        <dbReference type="ChEBI" id="CHEBI:456216"/>
        <dbReference type="EC" id="2.7.11.1"/>
    </reaction>
</comment>
<evidence type="ECO:0000256" key="6">
    <source>
        <dbReference type="ARBA" id="ARBA00022840"/>
    </source>
</evidence>
<organism evidence="11 12">
    <name type="scientific">Corynebacterium renale</name>
    <dbReference type="NCBI Taxonomy" id="1724"/>
    <lineage>
        <taxon>Bacteria</taxon>
        <taxon>Bacillati</taxon>
        <taxon>Actinomycetota</taxon>
        <taxon>Actinomycetes</taxon>
        <taxon>Mycobacteriales</taxon>
        <taxon>Corynebacteriaceae</taxon>
        <taxon>Corynebacterium</taxon>
    </lineage>
</organism>
<accession>A0A2A9DNM0</accession>
<dbReference type="Pfam" id="PF16918">
    <property type="entry name" value="PknG_TPR"/>
    <property type="match status" value="1"/>
</dbReference>
<protein>
    <recommendedName>
        <fullName evidence="1">non-specific serine/threonine protein kinase</fullName>
        <ecNumber evidence="1">2.7.11.1</ecNumber>
    </recommendedName>
</protein>
<evidence type="ECO:0000313" key="12">
    <source>
        <dbReference type="Proteomes" id="UP000221653"/>
    </source>
</evidence>
<keyword evidence="6" id="KW-0067">ATP-binding</keyword>
<keyword evidence="3" id="KW-0808">Transferase</keyword>
<dbReference type="EC" id="2.7.11.1" evidence="1"/>
<evidence type="ECO:0000313" key="11">
    <source>
        <dbReference type="EMBL" id="PFG27956.1"/>
    </source>
</evidence>
<dbReference type="InterPro" id="IPR011009">
    <property type="entry name" value="Kinase-like_dom_sf"/>
</dbReference>
<evidence type="ECO:0000256" key="8">
    <source>
        <dbReference type="ARBA" id="ARBA00048679"/>
    </source>
</evidence>
<dbReference type="Pfam" id="PF00069">
    <property type="entry name" value="Pkinase"/>
    <property type="match status" value="1"/>
</dbReference>
<dbReference type="PANTHER" id="PTHR24363">
    <property type="entry name" value="SERINE/THREONINE PROTEIN KINASE"/>
    <property type="match status" value="1"/>
</dbReference>
<dbReference type="SMART" id="SM00220">
    <property type="entry name" value="S_TKc"/>
    <property type="match status" value="1"/>
</dbReference>
<dbReference type="InterPro" id="IPR000719">
    <property type="entry name" value="Prot_kinase_dom"/>
</dbReference>
<dbReference type="STRING" id="1724.GCA_001044175_02309"/>
<evidence type="ECO:0000256" key="1">
    <source>
        <dbReference type="ARBA" id="ARBA00012513"/>
    </source>
</evidence>
<proteinExistence type="predicted"/>
<evidence type="ECO:0000259" key="10">
    <source>
        <dbReference type="PROSITE" id="PS50011"/>
    </source>
</evidence>
<dbReference type="GO" id="GO:0005524">
    <property type="term" value="F:ATP binding"/>
    <property type="evidence" value="ECO:0007669"/>
    <property type="project" value="UniProtKB-KW"/>
</dbReference>
<dbReference type="Proteomes" id="UP000221653">
    <property type="component" value="Unassembled WGS sequence"/>
</dbReference>
<feature type="domain" description="Protein kinase" evidence="10">
    <location>
        <begin position="127"/>
        <end position="408"/>
    </location>
</feature>
<keyword evidence="12" id="KW-1185">Reference proteome</keyword>
<dbReference type="EMBL" id="PDJF01000001">
    <property type="protein sequence ID" value="PFG27956.1"/>
    <property type="molecule type" value="Genomic_DNA"/>
</dbReference>
<keyword evidence="5 11" id="KW-0418">Kinase</keyword>
<dbReference type="RefSeq" id="WP_053072841.1">
    <property type="nucleotide sequence ID" value="NZ_LDYE01000008.1"/>
</dbReference>
<comment type="catalytic activity">
    <reaction evidence="8">
        <text>L-seryl-[protein] + ATP = O-phospho-L-seryl-[protein] + ADP + H(+)</text>
        <dbReference type="Rhea" id="RHEA:17989"/>
        <dbReference type="Rhea" id="RHEA-COMP:9863"/>
        <dbReference type="Rhea" id="RHEA-COMP:11604"/>
        <dbReference type="ChEBI" id="CHEBI:15378"/>
        <dbReference type="ChEBI" id="CHEBI:29999"/>
        <dbReference type="ChEBI" id="CHEBI:30616"/>
        <dbReference type="ChEBI" id="CHEBI:83421"/>
        <dbReference type="ChEBI" id="CHEBI:456216"/>
        <dbReference type="EC" id="2.7.11.1"/>
    </reaction>
</comment>
<name>A0A2A9DNM0_9CORY</name>
<dbReference type="InterPro" id="IPR011990">
    <property type="entry name" value="TPR-like_helical_dom_sf"/>
</dbReference>
<comment type="caution">
    <text evidence="11">The sequence shown here is derived from an EMBL/GenBank/DDBJ whole genome shotgun (WGS) entry which is preliminary data.</text>
</comment>
<evidence type="ECO:0000256" key="9">
    <source>
        <dbReference type="SAM" id="MobiDB-lite"/>
    </source>
</evidence>
<dbReference type="PANTHER" id="PTHR24363:SF0">
    <property type="entry name" value="SERINE_THREONINE KINASE LIKE DOMAIN CONTAINING 1"/>
    <property type="match status" value="1"/>
</dbReference>
<sequence length="779" mass="85375">MNEETFDPTEPGTQAVPFDPFADDSEPLTAGELPVGGDADVAALLADIDERRERNRREATAKRAREEAISTFKKRRSARGADRTVADGMVTLPFVPTVNDDAALIDPTDSKVAAPQLQPGDIVADQYEIKGVIAHGGMGWIYLATDRNVSERVVVLKGMQSQVKGHDVGVAESEREFLAGVTHPLIVKIFNFIDDPRVPGGFIVMEYVPGPSLKDRARTYDGGLMPIDVALAYILEILPALDYLHERGVVYNDLKPDNIIATEDQVKLIDLGAVSGIGSFGFIYGTRGYQAPEVATEGPSISSDIYTVGRTLAALTLPLTRENGALAPGLPSPNEEPLLRRYTSFYRLLLRATHPDPKARFITVNELRTQIYGVLREVIALRDGRQFPPQHSLFSPQRRTFGTKHLVFRTDQLIDGVDRSVRITPGEIIAALPVPLTNAKDPGAPLLGGISYTEPEETLEALATALDSEQYAQSQEIPFAIVRVTLELGFTGRARRWLDSLEPRFGHTWRYHWYSAITALLLDDYPDAQHHFAEALTLLPGEAAPKLALAATNELLLHGQYSTTQLLPEELAVAAASLDVGLSDIPNDRFADGSLNRDWTVHTTDPALLRFHTIRLYALVWATNPTTVSSAFGLARQLRAEGAVAAAVAALDKLPGASRHQRMAALTSVLHLIGREGAWATPECIREAERRLMEIPTNEPRFLQIQTAVMVAALGGLREAGLEQPDGAPATLFDYPYTQRGLRTGIAETLRVVARTAPYAKHRYSLVDIANQIRPVTWL</sequence>
<dbReference type="CDD" id="cd14014">
    <property type="entry name" value="STKc_PknB_like"/>
    <property type="match status" value="1"/>
</dbReference>
<dbReference type="Gene3D" id="1.25.40.10">
    <property type="entry name" value="Tetratricopeptide repeat domain"/>
    <property type="match status" value="2"/>
</dbReference>
<dbReference type="FunFam" id="1.10.510.10:FF:000306">
    <property type="entry name" value="Serine/threonine protein kinase"/>
    <property type="match status" value="1"/>
</dbReference>
<dbReference type="Gene3D" id="1.10.510.10">
    <property type="entry name" value="Transferase(Phosphotransferase) domain 1"/>
    <property type="match status" value="1"/>
</dbReference>
<evidence type="ECO:0000256" key="3">
    <source>
        <dbReference type="ARBA" id="ARBA00022679"/>
    </source>
</evidence>
<dbReference type="InterPro" id="IPR031636">
    <property type="entry name" value="PknG_TPR"/>
</dbReference>
<keyword evidence="4" id="KW-0547">Nucleotide-binding</keyword>
<dbReference type="PROSITE" id="PS50011">
    <property type="entry name" value="PROTEIN_KINASE_DOM"/>
    <property type="match status" value="1"/>
</dbReference>
<evidence type="ECO:0000256" key="2">
    <source>
        <dbReference type="ARBA" id="ARBA00022527"/>
    </source>
</evidence>
<evidence type="ECO:0000256" key="5">
    <source>
        <dbReference type="ARBA" id="ARBA00022777"/>
    </source>
</evidence>
<feature type="region of interest" description="Disordered" evidence="9">
    <location>
        <begin position="1"/>
        <end position="36"/>
    </location>
</feature>